<keyword evidence="4" id="KW-1185">Reference proteome</keyword>
<dbReference type="EMBL" id="JBHSLW010000029">
    <property type="protein sequence ID" value="MFC5421531.1"/>
    <property type="molecule type" value="Genomic_DNA"/>
</dbReference>
<comment type="caution">
    <text evidence="3">The sequence shown here is derived from an EMBL/GenBank/DDBJ whole genome shotgun (WGS) entry which is preliminary data.</text>
</comment>
<evidence type="ECO:0000313" key="4">
    <source>
        <dbReference type="Proteomes" id="UP001596053"/>
    </source>
</evidence>
<accession>A0ABW0IT84</accession>
<reference evidence="4" key="1">
    <citation type="journal article" date="2019" name="Int. J. Syst. Evol. Microbiol.">
        <title>The Global Catalogue of Microorganisms (GCM) 10K type strain sequencing project: providing services to taxonomists for standard genome sequencing and annotation.</title>
        <authorList>
            <consortium name="The Broad Institute Genomics Platform"/>
            <consortium name="The Broad Institute Genome Sequencing Center for Infectious Disease"/>
            <person name="Wu L."/>
            <person name="Ma J."/>
        </authorList>
    </citation>
    <scope>NUCLEOTIDE SEQUENCE [LARGE SCALE GENOMIC DNA]</scope>
    <source>
        <strain evidence="4">NCAIM B.01391</strain>
    </source>
</reference>
<keyword evidence="2" id="KW-0812">Transmembrane</keyword>
<organism evidence="3 4">
    <name type="scientific">Bosea eneae</name>
    <dbReference type="NCBI Taxonomy" id="151454"/>
    <lineage>
        <taxon>Bacteria</taxon>
        <taxon>Pseudomonadati</taxon>
        <taxon>Pseudomonadota</taxon>
        <taxon>Alphaproteobacteria</taxon>
        <taxon>Hyphomicrobiales</taxon>
        <taxon>Boseaceae</taxon>
        <taxon>Bosea</taxon>
    </lineage>
</organism>
<protein>
    <recommendedName>
        <fullName evidence="5">DUF883 domain-containing protein</fullName>
    </recommendedName>
</protein>
<name>A0ABW0IT84_9HYPH</name>
<gene>
    <name evidence="3" type="ORF">ACFPOB_18395</name>
</gene>
<sequence length="109" mass="11788">MTTLRLPAPASVKEKAMSLMSEIQSLRAQLDAHARRESARNADAERQPASPPPSPDIPHDGIDVDTFLKAVIDTLDEFADELDRFPRLTALAALGLGLAAGVVIGRQFR</sequence>
<feature type="region of interest" description="Disordered" evidence="1">
    <location>
        <begin position="28"/>
        <end position="62"/>
    </location>
</feature>
<dbReference type="RefSeq" id="WP_377799816.1">
    <property type="nucleotide sequence ID" value="NZ_JBHSLW010000029.1"/>
</dbReference>
<evidence type="ECO:0000256" key="2">
    <source>
        <dbReference type="SAM" id="Phobius"/>
    </source>
</evidence>
<feature type="transmembrane region" description="Helical" evidence="2">
    <location>
        <begin position="85"/>
        <end position="105"/>
    </location>
</feature>
<keyword evidence="2" id="KW-1133">Transmembrane helix</keyword>
<keyword evidence="2" id="KW-0472">Membrane</keyword>
<evidence type="ECO:0008006" key="5">
    <source>
        <dbReference type="Google" id="ProtNLM"/>
    </source>
</evidence>
<evidence type="ECO:0000313" key="3">
    <source>
        <dbReference type="EMBL" id="MFC5421531.1"/>
    </source>
</evidence>
<proteinExistence type="predicted"/>
<dbReference type="Proteomes" id="UP001596053">
    <property type="component" value="Unassembled WGS sequence"/>
</dbReference>
<feature type="compositionally biased region" description="Basic and acidic residues" evidence="1">
    <location>
        <begin position="30"/>
        <end position="46"/>
    </location>
</feature>
<evidence type="ECO:0000256" key="1">
    <source>
        <dbReference type="SAM" id="MobiDB-lite"/>
    </source>
</evidence>